<dbReference type="RefSeq" id="WP_269041618.1">
    <property type="nucleotide sequence ID" value="NZ_CP114040.1"/>
</dbReference>
<evidence type="ECO:0000256" key="2">
    <source>
        <dbReference type="SAM" id="SignalP"/>
    </source>
</evidence>
<feature type="region of interest" description="Disordered" evidence="1">
    <location>
        <begin position="19"/>
        <end position="137"/>
    </location>
</feature>
<feature type="signal peptide" evidence="2">
    <location>
        <begin position="1"/>
        <end position="17"/>
    </location>
</feature>
<dbReference type="Proteomes" id="UP001164459">
    <property type="component" value="Chromosome"/>
</dbReference>
<sequence length="397" mass="40738">MRAYGLSLLSATILACGSTGTTSSTVTDSDSTGSTTQSPTTGGPVTSSSTGDFPTGGSDGMTASGSTADTTSTTSPTSTSETTVDMTSTTMPVTSTTSTGPDTTTTGPDTTTTTGPDTTTTTGPDSTSTGEESTTGVEELCPCPDLEVPLDDGVFVLSLTAELWKFFPMDNSFQKLGPLSCDLPPNTFSMAVDRLGYAWVQYSGGQLRTIDVTNVANCTDPGYVVGQQGITNFGMAFVSNSQSDACDRIYGNRANFVPEGNAVSDFFAIDPVSLNVQQIGKSDYGTAEVTGTGDGRAFLFAGANPAKLVEIDKATGQKLAVTPLPGVELGSAWAFAFFGGDFYFFTNSQNGPGSEVTHIDYDDSDMNGQQDITVVVADAPISIVGAGVSTCAPTAPQ</sequence>
<feature type="chain" id="PRO_5046329992" evidence="2">
    <location>
        <begin position="18"/>
        <end position="397"/>
    </location>
</feature>
<dbReference type="PROSITE" id="PS51257">
    <property type="entry name" value="PROKAR_LIPOPROTEIN"/>
    <property type="match status" value="1"/>
</dbReference>
<evidence type="ECO:0000256" key="1">
    <source>
        <dbReference type="SAM" id="MobiDB-lite"/>
    </source>
</evidence>
<name>A0ABY7HJN2_9BACT</name>
<feature type="compositionally biased region" description="Low complexity" evidence="1">
    <location>
        <begin position="19"/>
        <end position="51"/>
    </location>
</feature>
<proteinExistence type="predicted"/>
<accession>A0ABY7HJN2</accession>
<evidence type="ECO:0000313" key="3">
    <source>
        <dbReference type="EMBL" id="WAS99257.1"/>
    </source>
</evidence>
<feature type="compositionally biased region" description="Low complexity" evidence="1">
    <location>
        <begin position="62"/>
        <end position="136"/>
    </location>
</feature>
<gene>
    <name evidence="3" type="ORF">O0S08_24275</name>
</gene>
<reference evidence="3" key="1">
    <citation type="submission" date="2022-11" db="EMBL/GenBank/DDBJ databases">
        <title>Minimal conservation of predation-associated metabolite biosynthetic gene clusters underscores biosynthetic potential of Myxococcota including descriptions for ten novel species: Archangium lansinium sp. nov., Myxococcus landrumus sp. nov., Nannocystis bai.</title>
        <authorList>
            <person name="Ahearne A."/>
            <person name="Stevens C."/>
            <person name="Dowd S."/>
        </authorList>
    </citation>
    <scope>NUCLEOTIDE SEQUENCE</scope>
    <source>
        <strain evidence="3">Fl3</strain>
    </source>
</reference>
<evidence type="ECO:0000313" key="4">
    <source>
        <dbReference type="Proteomes" id="UP001164459"/>
    </source>
</evidence>
<dbReference type="EMBL" id="CP114040">
    <property type="protein sequence ID" value="WAS99257.1"/>
    <property type="molecule type" value="Genomic_DNA"/>
</dbReference>
<dbReference type="SUPFAM" id="SSF63825">
    <property type="entry name" value="YWTD domain"/>
    <property type="match status" value="1"/>
</dbReference>
<keyword evidence="2" id="KW-0732">Signal</keyword>
<protein>
    <submittedName>
        <fullName evidence="3">Uncharacterized protein</fullName>
    </submittedName>
</protein>
<keyword evidence="4" id="KW-1185">Reference proteome</keyword>
<organism evidence="3 4">
    <name type="scientific">Nannocystis punicea</name>
    <dbReference type="NCBI Taxonomy" id="2995304"/>
    <lineage>
        <taxon>Bacteria</taxon>
        <taxon>Pseudomonadati</taxon>
        <taxon>Myxococcota</taxon>
        <taxon>Polyangia</taxon>
        <taxon>Nannocystales</taxon>
        <taxon>Nannocystaceae</taxon>
        <taxon>Nannocystis</taxon>
    </lineage>
</organism>